<keyword evidence="2" id="KW-1003">Cell membrane</keyword>
<reference evidence="8" key="1">
    <citation type="submission" date="2015-01" db="EMBL/GenBank/DDBJ databases">
        <authorList>
            <person name="Aslett M.A."/>
            <person name="De Silva N."/>
        </authorList>
    </citation>
    <scope>NUCLEOTIDE SEQUENCE</scope>
    <source>
        <strain evidence="8">UMC4404</strain>
    </source>
</reference>
<dbReference type="GO" id="GO:0005886">
    <property type="term" value="C:plasma membrane"/>
    <property type="evidence" value="ECO:0007669"/>
    <property type="project" value="UniProtKB-SubCell"/>
</dbReference>
<dbReference type="PANTHER" id="PTHR33885">
    <property type="entry name" value="PHAGE SHOCK PROTEIN C"/>
    <property type="match status" value="1"/>
</dbReference>
<dbReference type="KEGG" id="psor:RSJ16_05065"/>
<dbReference type="Proteomes" id="UP000049685">
    <property type="component" value="Unassembled WGS sequence"/>
</dbReference>
<dbReference type="EMBL" id="CEKZ01000003">
    <property type="protein sequence ID" value="CEQ02718.1"/>
    <property type="molecule type" value="Genomic_DNA"/>
</dbReference>
<evidence type="ECO:0000259" key="7">
    <source>
        <dbReference type="Pfam" id="PF04024"/>
    </source>
</evidence>
<evidence type="ECO:0000256" key="3">
    <source>
        <dbReference type="ARBA" id="ARBA00022692"/>
    </source>
</evidence>
<evidence type="ECO:0000256" key="6">
    <source>
        <dbReference type="SAM" id="Phobius"/>
    </source>
</evidence>
<dbReference type="eggNOG" id="COG1983">
    <property type="taxonomic scope" value="Bacteria"/>
</dbReference>
<evidence type="ECO:0000256" key="1">
    <source>
        <dbReference type="ARBA" id="ARBA00004162"/>
    </source>
</evidence>
<dbReference type="AlphaFoldDB" id="A0A0A8VZP8"/>
<feature type="domain" description="Phage shock protein PspC N-terminal" evidence="7">
    <location>
        <begin position="3"/>
        <end position="59"/>
    </location>
</feature>
<organism evidence="9 10">
    <name type="scientific">Paraclostridium sordellii</name>
    <name type="common">Clostridium sordellii</name>
    <dbReference type="NCBI Taxonomy" id="1505"/>
    <lineage>
        <taxon>Bacteria</taxon>
        <taxon>Bacillati</taxon>
        <taxon>Bacillota</taxon>
        <taxon>Clostridia</taxon>
        <taxon>Peptostreptococcales</taxon>
        <taxon>Peptostreptococcaceae</taxon>
        <taxon>Paraclostridium</taxon>
    </lineage>
</organism>
<evidence type="ECO:0000313" key="10">
    <source>
        <dbReference type="Proteomes" id="UP000049127"/>
    </source>
</evidence>
<dbReference type="InterPro" id="IPR007168">
    <property type="entry name" value="Phageshock_PspC_N"/>
</dbReference>
<evidence type="ECO:0000256" key="4">
    <source>
        <dbReference type="ARBA" id="ARBA00022989"/>
    </source>
</evidence>
<protein>
    <submittedName>
        <fullName evidence="9">Phage shock protein C</fullName>
    </submittedName>
</protein>
<comment type="subcellular location">
    <subcellularLocation>
        <location evidence="1">Cell membrane</location>
        <topology evidence="1">Single-pass membrane protein</topology>
    </subcellularLocation>
</comment>
<dbReference type="PATRIC" id="fig|1505.7.peg.760"/>
<evidence type="ECO:0000313" key="8">
    <source>
        <dbReference type="EMBL" id="CEO32469.1"/>
    </source>
</evidence>
<evidence type="ECO:0000313" key="11">
    <source>
        <dbReference type="Proteomes" id="UP000049685"/>
    </source>
</evidence>
<gene>
    <name evidence="9" type="ORF">R28058_04511</name>
    <name evidence="8" type="ORF">UMC4404_04491</name>
</gene>
<dbReference type="Pfam" id="PF04024">
    <property type="entry name" value="PspC"/>
    <property type="match status" value="1"/>
</dbReference>
<dbReference type="EMBL" id="CDNY01000003">
    <property type="protein sequence ID" value="CEO32469.1"/>
    <property type="molecule type" value="Genomic_DNA"/>
</dbReference>
<evidence type="ECO:0000256" key="2">
    <source>
        <dbReference type="ARBA" id="ARBA00022475"/>
    </source>
</evidence>
<reference evidence="10 11" key="2">
    <citation type="submission" date="2015-01" db="EMBL/GenBank/DDBJ databases">
        <authorList>
            <person name="Aslett A.Martin."/>
            <person name="De Silva Nishadi"/>
        </authorList>
    </citation>
    <scope>NUCLEOTIDE SEQUENCE [LARGE SCALE GENOMIC DNA]</scope>
    <source>
        <strain evidence="9 10">R28058</strain>
        <strain evidence="11">UMC4404</strain>
    </source>
</reference>
<evidence type="ECO:0000313" key="9">
    <source>
        <dbReference type="EMBL" id="CEQ02718.1"/>
    </source>
</evidence>
<dbReference type="OrthoDB" id="9815286at2"/>
<keyword evidence="5 6" id="KW-0472">Membrane</keyword>
<evidence type="ECO:0000256" key="5">
    <source>
        <dbReference type="ARBA" id="ARBA00023136"/>
    </source>
</evidence>
<accession>A0A0A8VZP8</accession>
<dbReference type="RefSeq" id="WP_021128721.1">
    <property type="nucleotide sequence ID" value="NZ_CABJBQ010000176.1"/>
</dbReference>
<sequence>MERKMYLSESDSVLGGVCGGISEFFGFNSTTLRIVFVIFVILGGGSVALYIALLFLMPRK</sequence>
<dbReference type="PANTHER" id="PTHR33885:SF3">
    <property type="entry name" value="PHAGE SHOCK PROTEIN C"/>
    <property type="match status" value="1"/>
</dbReference>
<keyword evidence="3 6" id="KW-0812">Transmembrane</keyword>
<feature type="transmembrane region" description="Helical" evidence="6">
    <location>
        <begin position="34"/>
        <end position="56"/>
    </location>
</feature>
<dbReference type="Proteomes" id="UP000049127">
    <property type="component" value="Unassembled WGS sequence"/>
</dbReference>
<name>A0A0A8VZP8_PARSO</name>
<dbReference type="InterPro" id="IPR052027">
    <property type="entry name" value="PspC"/>
</dbReference>
<proteinExistence type="predicted"/>
<keyword evidence="4 6" id="KW-1133">Transmembrane helix</keyword>